<name>A0ACC2XCU7_9TREE</name>
<protein>
    <submittedName>
        <fullName evidence="1">Uncharacterized protein</fullName>
    </submittedName>
</protein>
<proteinExistence type="predicted"/>
<dbReference type="EMBL" id="JASBWV010000016">
    <property type="protein sequence ID" value="KAJ9121884.1"/>
    <property type="molecule type" value="Genomic_DNA"/>
</dbReference>
<gene>
    <name evidence="1" type="ORF">QFC24_004466</name>
</gene>
<evidence type="ECO:0000313" key="2">
    <source>
        <dbReference type="Proteomes" id="UP001234202"/>
    </source>
</evidence>
<reference evidence="1" key="1">
    <citation type="submission" date="2023-04" db="EMBL/GenBank/DDBJ databases">
        <title>Draft Genome sequencing of Naganishia species isolated from polar environments using Oxford Nanopore Technology.</title>
        <authorList>
            <person name="Leo P."/>
            <person name="Venkateswaran K."/>
        </authorList>
    </citation>
    <scope>NUCLEOTIDE SEQUENCE</scope>
    <source>
        <strain evidence="1">DBVPG 5303</strain>
    </source>
</reference>
<dbReference type="Proteomes" id="UP001234202">
    <property type="component" value="Unassembled WGS sequence"/>
</dbReference>
<accession>A0ACC2XCU7</accession>
<evidence type="ECO:0000313" key="1">
    <source>
        <dbReference type="EMBL" id="KAJ9121884.1"/>
    </source>
</evidence>
<keyword evidence="2" id="KW-1185">Reference proteome</keyword>
<comment type="caution">
    <text evidence="1">The sequence shown here is derived from an EMBL/GenBank/DDBJ whole genome shotgun (WGS) entry which is preliminary data.</text>
</comment>
<sequence length="195" mass="21175">MATNLQPTMARGITLPPAYEITSSPTTHAQPPPPTYTAGPTATASAPPRIIITPPLSRTPSTTSLTSAVSQTTTPLPIYTAQPTTEPHTLSRSLFHWGFLCPLLWVIGVAILWIDLKAEEVGGFEQEVGGGGGGGGSANGRDGRGRRERVEREETVEERVKRERERLVLDETIGIMRKVRTHATRFYTFSSSHSI</sequence>
<organism evidence="1 2">
    <name type="scientific">Naganishia onofrii</name>
    <dbReference type="NCBI Taxonomy" id="1851511"/>
    <lineage>
        <taxon>Eukaryota</taxon>
        <taxon>Fungi</taxon>
        <taxon>Dikarya</taxon>
        <taxon>Basidiomycota</taxon>
        <taxon>Agaricomycotina</taxon>
        <taxon>Tremellomycetes</taxon>
        <taxon>Filobasidiales</taxon>
        <taxon>Filobasidiaceae</taxon>
        <taxon>Naganishia</taxon>
    </lineage>
</organism>